<protein>
    <submittedName>
        <fullName evidence="2">Uncharacterized protein</fullName>
    </submittedName>
</protein>
<dbReference type="Proteomes" id="UP000283522">
    <property type="component" value="Unassembled WGS sequence"/>
</dbReference>
<sequence length="81" mass="9726">MDLMEILWIWLFQLDSVKFQIKKLLIQRDETSFLFPVLNFIQITLYRVFPLLVFSFLGLTIISYNNVPLEYPSGYLDIRFS</sequence>
<evidence type="ECO:0000313" key="2">
    <source>
        <dbReference type="EMBL" id="RIW13430.1"/>
    </source>
</evidence>
<accession>A0A418PNV5</accession>
<organism evidence="2 3">
    <name type="scientific">Algoriphagus lacus</name>
    <dbReference type="NCBI Taxonomy" id="2056311"/>
    <lineage>
        <taxon>Bacteria</taxon>
        <taxon>Pseudomonadati</taxon>
        <taxon>Bacteroidota</taxon>
        <taxon>Cytophagia</taxon>
        <taxon>Cytophagales</taxon>
        <taxon>Cyclobacteriaceae</taxon>
        <taxon>Algoriphagus</taxon>
    </lineage>
</organism>
<keyword evidence="3" id="KW-1185">Reference proteome</keyword>
<feature type="transmembrane region" description="Helical" evidence="1">
    <location>
        <begin position="43"/>
        <end position="64"/>
    </location>
</feature>
<gene>
    <name evidence="2" type="ORF">D0X99_16805</name>
</gene>
<keyword evidence="1" id="KW-0472">Membrane</keyword>
<dbReference type="AlphaFoldDB" id="A0A418PNV5"/>
<proteinExistence type="predicted"/>
<name>A0A418PNV5_9BACT</name>
<reference evidence="2 3" key="1">
    <citation type="submission" date="2018-09" db="EMBL/GenBank/DDBJ databases">
        <authorList>
            <person name="Wang X."/>
            <person name="Du Z."/>
        </authorList>
    </citation>
    <scope>NUCLEOTIDE SEQUENCE [LARGE SCALE GENOMIC DNA]</scope>
    <source>
        <strain evidence="2 3">N3</strain>
    </source>
</reference>
<comment type="caution">
    <text evidence="2">The sequence shown here is derived from an EMBL/GenBank/DDBJ whole genome shotgun (WGS) entry which is preliminary data.</text>
</comment>
<evidence type="ECO:0000313" key="3">
    <source>
        <dbReference type="Proteomes" id="UP000283522"/>
    </source>
</evidence>
<evidence type="ECO:0000256" key="1">
    <source>
        <dbReference type="SAM" id="Phobius"/>
    </source>
</evidence>
<keyword evidence="1" id="KW-1133">Transmembrane helix</keyword>
<dbReference type="EMBL" id="QXML01000009">
    <property type="protein sequence ID" value="RIW13430.1"/>
    <property type="molecule type" value="Genomic_DNA"/>
</dbReference>
<keyword evidence="1" id="KW-0812">Transmembrane</keyword>